<organism evidence="3 4">
    <name type="scientific">Methanothrix harundinacea</name>
    <dbReference type="NCBI Taxonomy" id="301375"/>
    <lineage>
        <taxon>Archaea</taxon>
        <taxon>Methanobacteriati</taxon>
        <taxon>Methanobacteriota</taxon>
        <taxon>Stenosarchaea group</taxon>
        <taxon>Methanomicrobia</taxon>
        <taxon>Methanotrichales</taxon>
        <taxon>Methanotrichaceae</taxon>
        <taxon>Methanothrix</taxon>
    </lineage>
</organism>
<dbReference type="PANTHER" id="PTHR43861:SF3">
    <property type="entry name" value="PUTATIVE (AFU_ORTHOLOGUE AFUA_2G14390)-RELATED"/>
    <property type="match status" value="1"/>
</dbReference>
<evidence type="ECO:0000256" key="1">
    <source>
        <dbReference type="ARBA" id="ARBA00022679"/>
    </source>
</evidence>
<dbReference type="SUPFAM" id="SSF53335">
    <property type="entry name" value="S-adenosyl-L-methionine-dependent methyltransferases"/>
    <property type="match status" value="1"/>
</dbReference>
<dbReference type="AlphaFoldDB" id="A0A117MCY0"/>
<dbReference type="Gene3D" id="3.40.50.150">
    <property type="entry name" value="Vaccinia Virus protein VP39"/>
    <property type="match status" value="1"/>
</dbReference>
<gene>
    <name evidence="3" type="ORF">XE07_0522</name>
</gene>
<name>A0A117MCY0_9EURY</name>
<evidence type="ECO:0000259" key="2">
    <source>
        <dbReference type="Pfam" id="PF08241"/>
    </source>
</evidence>
<evidence type="ECO:0000313" key="4">
    <source>
        <dbReference type="Proteomes" id="UP000053961"/>
    </source>
</evidence>
<dbReference type="GO" id="GO:0008757">
    <property type="term" value="F:S-adenosylmethionine-dependent methyltransferase activity"/>
    <property type="evidence" value="ECO:0007669"/>
    <property type="project" value="InterPro"/>
</dbReference>
<proteinExistence type="predicted"/>
<sequence length="247" mass="28593">MDARDRDNFWCKRAENYDELFWTKDEGYLDTIINVSNFKFEDLVLDVGVGTGAVAKRIKPYVKHVIGIDISGSMIEKCRSEGISIIKWDICEALFANKIFDKVVARMVFHHILDDLDLAIMRCYELLKNNGKIIVAEGLPPSNDPDVIEWYKNMFKLKEERLTFTCEDLIDRLSKAGFNNICAYEYRMAEFSIKNWLINSGIEKENQDKIMEMHLSADEKIKSVYNAKYVNGDCFVDTKNIIIVAEK</sequence>
<dbReference type="InterPro" id="IPR029063">
    <property type="entry name" value="SAM-dependent_MTases_sf"/>
</dbReference>
<dbReference type="InterPro" id="IPR013216">
    <property type="entry name" value="Methyltransf_11"/>
</dbReference>
<protein>
    <recommendedName>
        <fullName evidence="2">Methyltransferase type 11 domain-containing protein</fullName>
    </recommendedName>
</protein>
<accession>A0A117MCY0</accession>
<dbReference type="PATRIC" id="fig|301375.6.peg.1425"/>
<dbReference type="CDD" id="cd02440">
    <property type="entry name" value="AdoMet_MTases"/>
    <property type="match status" value="1"/>
</dbReference>
<dbReference type="PANTHER" id="PTHR43861">
    <property type="entry name" value="TRANS-ACONITATE 2-METHYLTRANSFERASE-RELATED"/>
    <property type="match status" value="1"/>
</dbReference>
<reference evidence="4" key="1">
    <citation type="journal article" date="2015" name="MBio">
        <title>Genome-Resolved Metagenomic Analysis Reveals Roles for Candidate Phyla and Other Microbial Community Members in Biogeochemical Transformations in Oil Reservoirs.</title>
        <authorList>
            <person name="Hu P."/>
            <person name="Tom L."/>
            <person name="Singh A."/>
            <person name="Thomas B.C."/>
            <person name="Baker B.J."/>
            <person name="Piceno Y.M."/>
            <person name="Andersen G.L."/>
            <person name="Banfield J.F."/>
        </authorList>
    </citation>
    <scope>NUCLEOTIDE SEQUENCE [LARGE SCALE GENOMIC DNA]</scope>
</reference>
<dbReference type="EMBL" id="LGHB01000004">
    <property type="protein sequence ID" value="KUK97137.1"/>
    <property type="molecule type" value="Genomic_DNA"/>
</dbReference>
<dbReference type="Pfam" id="PF08241">
    <property type="entry name" value="Methyltransf_11"/>
    <property type="match status" value="1"/>
</dbReference>
<dbReference type="Proteomes" id="UP000053961">
    <property type="component" value="Unassembled WGS sequence"/>
</dbReference>
<evidence type="ECO:0000313" key="3">
    <source>
        <dbReference type="EMBL" id="KUK97137.1"/>
    </source>
</evidence>
<keyword evidence="1" id="KW-0808">Transferase</keyword>
<feature type="domain" description="Methyltransferase type 11" evidence="2">
    <location>
        <begin position="45"/>
        <end position="135"/>
    </location>
</feature>
<comment type="caution">
    <text evidence="3">The sequence shown here is derived from an EMBL/GenBank/DDBJ whole genome shotgun (WGS) entry which is preliminary data.</text>
</comment>